<dbReference type="SUPFAM" id="SSF103190">
    <property type="entry name" value="Sensory domain-like"/>
    <property type="match status" value="1"/>
</dbReference>
<dbReference type="CDD" id="cd01948">
    <property type="entry name" value="EAL"/>
    <property type="match status" value="1"/>
</dbReference>
<dbReference type="InterPro" id="IPR035919">
    <property type="entry name" value="EAL_sf"/>
</dbReference>
<gene>
    <name evidence="2" type="ORF">SAMN05444168_6221</name>
</gene>
<dbReference type="PANTHER" id="PTHR33121:SF76">
    <property type="entry name" value="SIGNALING PROTEIN"/>
    <property type="match status" value="1"/>
</dbReference>
<dbReference type="GO" id="GO:0071111">
    <property type="term" value="F:cyclic-guanylate-specific phosphodiesterase activity"/>
    <property type="evidence" value="ECO:0007669"/>
    <property type="project" value="InterPro"/>
</dbReference>
<sequence length="400" mass="44285">MSEAYSYLLPSVNSAFQPIVSLAHLTPLGYEALLRSSINGRPCSPIEAFRRAALVDRTGEFERECVRCHTGQFARRADHESVLFINVQPEVLIHPVHGPGLIADILGCGIPSSRLAIEVLETPLPRSQTLVDVANQLRQHGLLIALDDFGAGETNLSRVWDLRPDVVKLDRELIRQAAMSHRNARSLRRLVGLLHEIGTLVAIEGVETETEALLCLDCDADFAQGYYFGRPAPLPENGELVVTGTEHLLEDFHSTERIKPIADLVALQPYREAFRDVTHAFCMGESFADIAPRFLALPLSIRMFLLDQHGAQIDRQVESTDHPMRKQSRFPMLGRSKGANWSKRPYFRDAVSHPGEAVVSEPYVTSGSMNLCVTLAACVESGGVRYVVCGDVLFEELGSY</sequence>
<dbReference type="Gene3D" id="3.30.450.20">
    <property type="entry name" value="PAS domain"/>
    <property type="match status" value="1"/>
</dbReference>
<dbReference type="PANTHER" id="PTHR33121">
    <property type="entry name" value="CYCLIC DI-GMP PHOSPHODIESTERASE PDEF"/>
    <property type="match status" value="1"/>
</dbReference>
<dbReference type="Gene3D" id="3.20.20.450">
    <property type="entry name" value="EAL domain"/>
    <property type="match status" value="1"/>
</dbReference>
<dbReference type="SUPFAM" id="SSF141868">
    <property type="entry name" value="EAL domain-like"/>
    <property type="match status" value="1"/>
</dbReference>
<dbReference type="OrthoDB" id="9813903at2"/>
<protein>
    <submittedName>
        <fullName evidence="2">EAL domain, c-di-GMP-specific phosphodiesterase class I (Or its enzymatically inactive variant)</fullName>
    </submittedName>
</protein>
<reference evidence="2 3" key="1">
    <citation type="submission" date="2016-11" db="EMBL/GenBank/DDBJ databases">
        <authorList>
            <person name="Jaros S."/>
            <person name="Januszkiewicz K."/>
            <person name="Wedrychowicz H."/>
        </authorList>
    </citation>
    <scope>NUCLEOTIDE SEQUENCE [LARGE SCALE GENOMIC DNA]</scope>
    <source>
        <strain evidence="2 3">GAS86</strain>
    </source>
</reference>
<dbReference type="InterPro" id="IPR029151">
    <property type="entry name" value="Sensor-like_sf"/>
</dbReference>
<name>A0A1N6K6T5_9BURK</name>
<evidence type="ECO:0000259" key="1">
    <source>
        <dbReference type="PROSITE" id="PS50883"/>
    </source>
</evidence>
<feature type="domain" description="EAL" evidence="1">
    <location>
        <begin position="1"/>
        <end position="245"/>
    </location>
</feature>
<dbReference type="Pfam" id="PF00563">
    <property type="entry name" value="EAL"/>
    <property type="match status" value="1"/>
</dbReference>
<dbReference type="InterPro" id="IPR001633">
    <property type="entry name" value="EAL_dom"/>
</dbReference>
<dbReference type="EMBL" id="FSRM01000002">
    <property type="protein sequence ID" value="SIO52275.1"/>
    <property type="molecule type" value="Genomic_DNA"/>
</dbReference>
<accession>A0A1N6K6T5</accession>
<evidence type="ECO:0000313" key="2">
    <source>
        <dbReference type="EMBL" id="SIO52275.1"/>
    </source>
</evidence>
<dbReference type="PROSITE" id="PS50883">
    <property type="entry name" value="EAL"/>
    <property type="match status" value="1"/>
</dbReference>
<proteinExistence type="predicted"/>
<dbReference type="AlphaFoldDB" id="A0A1N6K6T5"/>
<organism evidence="2 3">
    <name type="scientific">Paraburkholderia phenazinium</name>
    <dbReference type="NCBI Taxonomy" id="60549"/>
    <lineage>
        <taxon>Bacteria</taxon>
        <taxon>Pseudomonadati</taxon>
        <taxon>Pseudomonadota</taxon>
        <taxon>Betaproteobacteria</taxon>
        <taxon>Burkholderiales</taxon>
        <taxon>Burkholderiaceae</taxon>
        <taxon>Paraburkholderia</taxon>
    </lineage>
</organism>
<evidence type="ECO:0000313" key="3">
    <source>
        <dbReference type="Proteomes" id="UP000184693"/>
    </source>
</evidence>
<dbReference type="InterPro" id="IPR050706">
    <property type="entry name" value="Cyclic-di-GMP_PDE-like"/>
</dbReference>
<dbReference type="Proteomes" id="UP000184693">
    <property type="component" value="Unassembled WGS sequence"/>
</dbReference>
<dbReference type="RefSeq" id="WP_074268084.1">
    <property type="nucleotide sequence ID" value="NZ_FSRM01000002.1"/>
</dbReference>
<dbReference type="SMART" id="SM00052">
    <property type="entry name" value="EAL"/>
    <property type="match status" value="1"/>
</dbReference>